<dbReference type="OrthoDB" id="9788332at2"/>
<proteinExistence type="predicted"/>
<protein>
    <submittedName>
        <fullName evidence="1">DUF2141 domain-containing protein</fullName>
    </submittedName>
</protein>
<dbReference type="Proteomes" id="UP000263900">
    <property type="component" value="Chromosome"/>
</dbReference>
<dbReference type="Pfam" id="PF09912">
    <property type="entry name" value="DUF2141"/>
    <property type="match status" value="1"/>
</dbReference>
<organism evidence="1 2">
    <name type="scientific">Paraflavitalea soli</name>
    <dbReference type="NCBI Taxonomy" id="2315862"/>
    <lineage>
        <taxon>Bacteria</taxon>
        <taxon>Pseudomonadati</taxon>
        <taxon>Bacteroidota</taxon>
        <taxon>Chitinophagia</taxon>
        <taxon>Chitinophagales</taxon>
        <taxon>Chitinophagaceae</taxon>
        <taxon>Paraflavitalea</taxon>
    </lineage>
</organism>
<name>A0A3B7MN45_9BACT</name>
<gene>
    <name evidence="1" type="ORF">D3H65_10310</name>
</gene>
<accession>A0A3B7MN45</accession>
<dbReference type="AlphaFoldDB" id="A0A3B7MN45"/>
<sequence>MKCTIILIGLLTQLAGYSQDTGPKVTVQNLEGKSGQIYIAWYNSATAFASKQKAAFMKSIKVSGQNEVHVPFEAIPPGKYAVAVYLDENGNGIIDKNFLGIPKERYGFSNNPSPAMRAPRYEEAVFEVVSGKEGVVIKLK</sequence>
<dbReference type="KEGG" id="pseg:D3H65_10310"/>
<dbReference type="EMBL" id="CP032157">
    <property type="protein sequence ID" value="AXY74346.1"/>
    <property type="molecule type" value="Genomic_DNA"/>
</dbReference>
<keyword evidence="2" id="KW-1185">Reference proteome</keyword>
<evidence type="ECO:0000313" key="2">
    <source>
        <dbReference type="Proteomes" id="UP000263900"/>
    </source>
</evidence>
<dbReference type="RefSeq" id="WP_119050233.1">
    <property type="nucleotide sequence ID" value="NZ_CP032157.1"/>
</dbReference>
<reference evidence="1 2" key="1">
    <citation type="submission" date="2018-09" db="EMBL/GenBank/DDBJ databases">
        <title>Genome sequencing of strain 6GH32-13.</title>
        <authorList>
            <person name="Weon H.-Y."/>
            <person name="Heo J."/>
            <person name="Kwon S.-W."/>
        </authorList>
    </citation>
    <scope>NUCLEOTIDE SEQUENCE [LARGE SCALE GENOMIC DNA]</scope>
    <source>
        <strain evidence="1 2">5GH32-13</strain>
    </source>
</reference>
<dbReference type="InterPro" id="IPR018673">
    <property type="entry name" value="DUF2141"/>
</dbReference>
<evidence type="ECO:0000313" key="1">
    <source>
        <dbReference type="EMBL" id="AXY74346.1"/>
    </source>
</evidence>